<dbReference type="OrthoDB" id="2593732at2759"/>
<evidence type="ECO:0000313" key="7">
    <source>
        <dbReference type="EMBL" id="CRG90282.1"/>
    </source>
</evidence>
<evidence type="ECO:0000256" key="1">
    <source>
        <dbReference type="ARBA" id="ARBA00022723"/>
    </source>
</evidence>
<keyword evidence="6" id="KW-0539">Nucleus</keyword>
<dbReference type="GO" id="GO:0046872">
    <property type="term" value="F:metal ion binding"/>
    <property type="evidence" value="ECO:0007669"/>
    <property type="project" value="UniProtKB-KW"/>
</dbReference>
<dbReference type="InterPro" id="IPR052360">
    <property type="entry name" value="Transcr_Regulatory_Proteins"/>
</dbReference>
<accession>A0A0U1M4G5</accession>
<evidence type="ECO:0000256" key="2">
    <source>
        <dbReference type="ARBA" id="ARBA00022833"/>
    </source>
</evidence>
<dbReference type="EMBL" id="CVMT01000007">
    <property type="protein sequence ID" value="CRG90282.1"/>
    <property type="molecule type" value="Genomic_DNA"/>
</dbReference>
<dbReference type="Proteomes" id="UP000054383">
    <property type="component" value="Unassembled WGS sequence"/>
</dbReference>
<reference evidence="7 8" key="1">
    <citation type="submission" date="2015-04" db="EMBL/GenBank/DDBJ databases">
        <authorList>
            <person name="Syromyatnikov M.Y."/>
            <person name="Popov V.N."/>
        </authorList>
    </citation>
    <scope>NUCLEOTIDE SEQUENCE [LARGE SCALE GENOMIC DNA]</scope>
    <source>
        <strain evidence="7">WF-38-12</strain>
    </source>
</reference>
<dbReference type="GO" id="GO:0003677">
    <property type="term" value="F:DNA binding"/>
    <property type="evidence" value="ECO:0007669"/>
    <property type="project" value="UniProtKB-KW"/>
</dbReference>
<organism evidence="7 8">
    <name type="scientific">Talaromyces islandicus</name>
    <name type="common">Penicillium islandicum</name>
    <dbReference type="NCBI Taxonomy" id="28573"/>
    <lineage>
        <taxon>Eukaryota</taxon>
        <taxon>Fungi</taxon>
        <taxon>Dikarya</taxon>
        <taxon>Ascomycota</taxon>
        <taxon>Pezizomycotina</taxon>
        <taxon>Eurotiomycetes</taxon>
        <taxon>Eurotiomycetidae</taxon>
        <taxon>Eurotiales</taxon>
        <taxon>Trichocomaceae</taxon>
        <taxon>Talaromyces</taxon>
        <taxon>Talaromyces sect. Islandici</taxon>
    </lineage>
</organism>
<keyword evidence="1" id="KW-0479">Metal-binding</keyword>
<dbReference type="PANTHER" id="PTHR36206:SF12">
    <property type="entry name" value="ASPERCRYPTIN BIOSYNTHESIS CLUSTER-SPECIFIC TRANSCRIPTION REGULATOR ATNN-RELATED"/>
    <property type="match status" value="1"/>
</dbReference>
<protein>
    <submittedName>
        <fullName evidence="7">Uncharacterized protein</fullName>
    </submittedName>
</protein>
<dbReference type="OMA" id="HNASIRH"/>
<name>A0A0U1M4G5_TALIS</name>
<evidence type="ECO:0000256" key="6">
    <source>
        <dbReference type="ARBA" id="ARBA00023242"/>
    </source>
</evidence>
<keyword evidence="8" id="KW-1185">Reference proteome</keyword>
<dbReference type="AlphaFoldDB" id="A0A0U1M4G5"/>
<keyword evidence="3" id="KW-0805">Transcription regulation</keyword>
<evidence type="ECO:0000256" key="3">
    <source>
        <dbReference type="ARBA" id="ARBA00023015"/>
    </source>
</evidence>
<keyword evidence="4" id="KW-0238">DNA-binding</keyword>
<dbReference type="PANTHER" id="PTHR36206">
    <property type="entry name" value="ASPERCRYPTIN BIOSYNTHESIS CLUSTER-SPECIFIC TRANSCRIPTION REGULATOR ATNN-RELATED"/>
    <property type="match status" value="1"/>
</dbReference>
<evidence type="ECO:0000313" key="8">
    <source>
        <dbReference type="Proteomes" id="UP000054383"/>
    </source>
</evidence>
<evidence type="ECO:0000256" key="4">
    <source>
        <dbReference type="ARBA" id="ARBA00023125"/>
    </source>
</evidence>
<keyword evidence="2" id="KW-0862">Zinc</keyword>
<gene>
    <name evidence="7" type="ORF">PISL3812_07325</name>
</gene>
<sequence length="416" mass="47162">MYPALWHATTALGAVHVQLNVDGPLATHWSTERGYHGLFALKQCTKSIQSLTRLTAQKDLSEQDRIVILTTCVLFSCLSSLQGYQEQALMHIQSGLKLIRDWGLEEMYLQQRGHPMTSMLLLMFNQLDSQALYTRHALMIKSTPDEHDKLPLTMPLSVGSFASCLQAYAELERLINGFSRIGLRNEGEGGSRNQQTVIQWKQVYSQALNAWDTRFSHFLATTSEQLSENMMTLLRIRRLFISTRFNDSSKGELGYDEFFSRFATIVDLIEKLLGPKDNVTVEKDGFPSSSSPSPQNTTHKQVNISLSIIVSDPLIFTGSRCREPSTRRRALRLLQMYPRREGIVNSILAANLLEAMISFEEKSCSKMQSGSDSASTTSSDTCSTAGRWICSKHRIVYEEFLDMSRLAQKHTQRWRK</sequence>
<keyword evidence="5" id="KW-0804">Transcription</keyword>
<proteinExistence type="predicted"/>
<evidence type="ECO:0000256" key="5">
    <source>
        <dbReference type="ARBA" id="ARBA00023163"/>
    </source>
</evidence>